<organism evidence="3 4">
    <name type="scientific">Phialemonium thermophilum</name>
    <dbReference type="NCBI Taxonomy" id="223376"/>
    <lineage>
        <taxon>Eukaryota</taxon>
        <taxon>Fungi</taxon>
        <taxon>Dikarya</taxon>
        <taxon>Ascomycota</taxon>
        <taxon>Pezizomycotina</taxon>
        <taxon>Sordariomycetes</taxon>
        <taxon>Sordariomycetidae</taxon>
        <taxon>Cephalothecales</taxon>
        <taxon>Cephalothecaceae</taxon>
        <taxon>Phialemonium</taxon>
    </lineage>
</organism>
<protein>
    <recommendedName>
        <fullName evidence="2">AMP-activated protein kinase glycogen-binding domain-containing protein</fullName>
    </recommendedName>
</protein>
<dbReference type="InterPro" id="IPR032640">
    <property type="entry name" value="AMPK1_CBM"/>
</dbReference>
<name>A0ABR3Y4I6_9PEZI</name>
<gene>
    <name evidence="3" type="ORF">VTK73DRAFT_873</name>
</gene>
<feature type="compositionally biased region" description="Basic and acidic residues" evidence="1">
    <location>
        <begin position="235"/>
        <end position="246"/>
    </location>
</feature>
<feature type="compositionally biased region" description="Low complexity" evidence="1">
    <location>
        <begin position="220"/>
        <end position="232"/>
    </location>
</feature>
<evidence type="ECO:0000313" key="3">
    <source>
        <dbReference type="EMBL" id="KAL1882748.1"/>
    </source>
</evidence>
<dbReference type="Proteomes" id="UP001586593">
    <property type="component" value="Unassembled WGS sequence"/>
</dbReference>
<evidence type="ECO:0000256" key="1">
    <source>
        <dbReference type="SAM" id="MobiDB-lite"/>
    </source>
</evidence>
<feature type="domain" description="AMP-activated protein kinase glycogen-binding" evidence="2">
    <location>
        <begin position="6"/>
        <end position="95"/>
    </location>
</feature>
<feature type="compositionally biased region" description="Basic and acidic residues" evidence="1">
    <location>
        <begin position="310"/>
        <end position="322"/>
    </location>
</feature>
<feature type="region of interest" description="Disordered" evidence="1">
    <location>
        <begin position="124"/>
        <end position="151"/>
    </location>
</feature>
<comment type="caution">
    <text evidence="3">The sequence shown here is derived from an EMBL/GenBank/DDBJ whole genome shotgun (WGS) entry which is preliminary data.</text>
</comment>
<dbReference type="InterPro" id="IPR014756">
    <property type="entry name" value="Ig_E-set"/>
</dbReference>
<feature type="compositionally biased region" description="Polar residues" evidence="1">
    <location>
        <begin position="78"/>
        <end position="91"/>
    </location>
</feature>
<feature type="compositionally biased region" description="Basic and acidic residues" evidence="1">
    <location>
        <begin position="513"/>
        <end position="522"/>
    </location>
</feature>
<dbReference type="Gene3D" id="2.60.40.10">
    <property type="entry name" value="Immunoglobulins"/>
    <property type="match status" value="1"/>
</dbReference>
<proteinExistence type="predicted"/>
<accession>A0ABR3Y4I6</accession>
<evidence type="ECO:0000313" key="4">
    <source>
        <dbReference type="Proteomes" id="UP001586593"/>
    </source>
</evidence>
<dbReference type="CDD" id="cd02859">
    <property type="entry name" value="E_set_AMPKbeta_like_N"/>
    <property type="match status" value="1"/>
</dbReference>
<sequence>MSVPAIPLTIAYRQPGTKPPVFVAGDFLGAQWQPQEMDYVEEDGEFTFKAEVLAEPGSRVQYKFRLGTGDWWAVDPNAPTQTDNAGNQNNVAEIPPLAEPSSPPAVAEKARRILKGDEPLKVEQTAAAASAPQPVRGSSKSSEGGGNSAQRPTVANAALEILNRSAPQSGASTPSFVRTAAEVADSAALLDKEESEPDMPDEEAGRRGFRRLSSTPIQQVADTAADVADTAASIDRGKALPERELSPAEPDGEEPLDETPLVENTVPLFAHECAGLPEDQVSDRRDSYPAGEIDLSSDSESGNENYDDPTLERFPSEKEDIIKTVQKLEGGLDDNSAVGTSVRLGDDLEQDPAELRKSRHLRIPRSSRSSASSDRSSAVSLQSIPETEETVDERDFADVPKPVGKAQGSALEVGHSSSASDVEASKGSSSQQTLPERDTGSSNVSTQRNPEEANPSATPSLEGEMAQNPRTSIGSDTNPKQVTSSGSSTALTQEHDTEEDRSVEAENTTADRSVARRAEAPDRVGTPSSVQSATLGPGKATSWLQAFFRTLFVDWIGSLIGRLYGGWRRS</sequence>
<dbReference type="SUPFAM" id="SSF81296">
    <property type="entry name" value="E set domains"/>
    <property type="match status" value="1"/>
</dbReference>
<dbReference type="EMBL" id="JAZHXJ010000012">
    <property type="protein sequence ID" value="KAL1882748.1"/>
    <property type="molecule type" value="Genomic_DNA"/>
</dbReference>
<feature type="compositionally biased region" description="Polar residues" evidence="1">
    <location>
        <begin position="468"/>
        <end position="492"/>
    </location>
</feature>
<feature type="region of interest" description="Disordered" evidence="1">
    <location>
        <begin position="75"/>
        <end position="108"/>
    </location>
</feature>
<feature type="compositionally biased region" description="Low complexity" evidence="1">
    <location>
        <begin position="366"/>
        <end position="380"/>
    </location>
</feature>
<feature type="compositionally biased region" description="Acidic residues" evidence="1">
    <location>
        <begin position="193"/>
        <end position="202"/>
    </location>
</feature>
<dbReference type="InterPro" id="IPR013783">
    <property type="entry name" value="Ig-like_fold"/>
</dbReference>
<keyword evidence="4" id="KW-1185">Reference proteome</keyword>
<feature type="compositionally biased region" description="Polar residues" evidence="1">
    <location>
        <begin position="415"/>
        <end position="448"/>
    </location>
</feature>
<feature type="region of interest" description="Disordered" evidence="1">
    <location>
        <begin position="187"/>
        <end position="536"/>
    </location>
</feature>
<dbReference type="Pfam" id="PF16561">
    <property type="entry name" value="AMPK1_CBM"/>
    <property type="match status" value="1"/>
</dbReference>
<feature type="compositionally biased region" description="Basic and acidic residues" evidence="1">
    <location>
        <begin position="493"/>
        <end position="504"/>
    </location>
</feature>
<evidence type="ECO:0000259" key="2">
    <source>
        <dbReference type="Pfam" id="PF16561"/>
    </source>
</evidence>
<reference evidence="3 4" key="1">
    <citation type="journal article" date="2024" name="Commun. Biol.">
        <title>Comparative genomic analysis of thermophilic fungi reveals convergent evolutionary adaptations and gene losses.</title>
        <authorList>
            <person name="Steindorff A.S."/>
            <person name="Aguilar-Pontes M.V."/>
            <person name="Robinson A.J."/>
            <person name="Andreopoulos B."/>
            <person name="LaButti K."/>
            <person name="Kuo A."/>
            <person name="Mondo S."/>
            <person name="Riley R."/>
            <person name="Otillar R."/>
            <person name="Haridas S."/>
            <person name="Lipzen A."/>
            <person name="Grimwood J."/>
            <person name="Schmutz J."/>
            <person name="Clum A."/>
            <person name="Reid I.D."/>
            <person name="Moisan M.C."/>
            <person name="Butler G."/>
            <person name="Nguyen T.T.M."/>
            <person name="Dewar K."/>
            <person name="Conant G."/>
            <person name="Drula E."/>
            <person name="Henrissat B."/>
            <person name="Hansel C."/>
            <person name="Singer S."/>
            <person name="Hutchinson M.I."/>
            <person name="de Vries R.P."/>
            <person name="Natvig D.O."/>
            <person name="Powell A.J."/>
            <person name="Tsang A."/>
            <person name="Grigoriev I.V."/>
        </authorList>
    </citation>
    <scope>NUCLEOTIDE SEQUENCE [LARGE SCALE GENOMIC DNA]</scope>
    <source>
        <strain evidence="3 4">ATCC 24622</strain>
    </source>
</reference>